<protein>
    <recommendedName>
        <fullName evidence="12">Elongation of fatty acids protein</fullName>
        <ecNumber evidence="12">2.3.1.-</ecNumber>
    </recommendedName>
</protein>
<evidence type="ECO:0000256" key="4">
    <source>
        <dbReference type="ARBA" id="ARBA00022679"/>
    </source>
</evidence>
<accession>A0A812JH82</accession>
<feature type="transmembrane region" description="Helical" evidence="12">
    <location>
        <begin position="123"/>
        <end position="144"/>
    </location>
</feature>
<reference evidence="13" key="1">
    <citation type="submission" date="2021-02" db="EMBL/GenBank/DDBJ databases">
        <authorList>
            <person name="Dougan E. K."/>
            <person name="Rhodes N."/>
            <person name="Thang M."/>
            <person name="Chan C."/>
        </authorList>
    </citation>
    <scope>NUCLEOTIDE SEQUENCE</scope>
</reference>
<evidence type="ECO:0000256" key="5">
    <source>
        <dbReference type="ARBA" id="ARBA00022692"/>
    </source>
</evidence>
<keyword evidence="9 12" id="KW-0472">Membrane</keyword>
<dbReference type="GO" id="GO:0019367">
    <property type="term" value="P:fatty acid elongation, saturated fatty acid"/>
    <property type="evidence" value="ECO:0007669"/>
    <property type="project" value="TreeGrafter"/>
</dbReference>
<organism evidence="13 14">
    <name type="scientific">Symbiodinium natans</name>
    <dbReference type="NCBI Taxonomy" id="878477"/>
    <lineage>
        <taxon>Eukaryota</taxon>
        <taxon>Sar</taxon>
        <taxon>Alveolata</taxon>
        <taxon>Dinophyceae</taxon>
        <taxon>Suessiales</taxon>
        <taxon>Symbiodiniaceae</taxon>
        <taxon>Symbiodinium</taxon>
    </lineage>
</organism>
<keyword evidence="14" id="KW-1185">Reference proteome</keyword>
<dbReference type="EMBL" id="CAJNDS010000432">
    <property type="protein sequence ID" value="CAE7205384.1"/>
    <property type="molecule type" value="Genomic_DNA"/>
</dbReference>
<dbReference type="Proteomes" id="UP000604046">
    <property type="component" value="Unassembled WGS sequence"/>
</dbReference>
<evidence type="ECO:0000256" key="2">
    <source>
        <dbReference type="ARBA" id="ARBA00007263"/>
    </source>
</evidence>
<evidence type="ECO:0000256" key="12">
    <source>
        <dbReference type="RuleBase" id="RU361115"/>
    </source>
</evidence>
<evidence type="ECO:0000256" key="6">
    <source>
        <dbReference type="ARBA" id="ARBA00022832"/>
    </source>
</evidence>
<evidence type="ECO:0000256" key="11">
    <source>
        <dbReference type="ARBA" id="ARBA00047375"/>
    </source>
</evidence>
<dbReference type="GO" id="GO:0005789">
    <property type="term" value="C:endoplasmic reticulum membrane"/>
    <property type="evidence" value="ECO:0007669"/>
    <property type="project" value="TreeGrafter"/>
</dbReference>
<keyword evidence="8 12" id="KW-0443">Lipid metabolism</keyword>
<comment type="caution">
    <text evidence="12">Lacks conserved residue(s) required for the propagation of feature annotation.</text>
</comment>
<dbReference type="PANTHER" id="PTHR11157">
    <property type="entry name" value="FATTY ACID ACYL TRANSFERASE-RELATED"/>
    <property type="match status" value="1"/>
</dbReference>
<keyword evidence="10 12" id="KW-0275">Fatty acid biosynthesis</keyword>
<comment type="similarity">
    <text evidence="2 12">Belongs to the ELO family.</text>
</comment>
<evidence type="ECO:0000313" key="14">
    <source>
        <dbReference type="Proteomes" id="UP000604046"/>
    </source>
</evidence>
<proteinExistence type="inferred from homology"/>
<dbReference type="EC" id="2.3.1.-" evidence="12"/>
<evidence type="ECO:0000256" key="9">
    <source>
        <dbReference type="ARBA" id="ARBA00023136"/>
    </source>
</evidence>
<dbReference type="GO" id="GO:0034626">
    <property type="term" value="P:fatty acid elongation, polyunsaturated fatty acid"/>
    <property type="evidence" value="ECO:0007669"/>
    <property type="project" value="TreeGrafter"/>
</dbReference>
<comment type="catalytic activity">
    <reaction evidence="11">
        <text>a very-long-chain acyl-CoA + malonyl-CoA + H(+) = a very-long-chain 3-oxoacyl-CoA + CO2 + CoA</text>
        <dbReference type="Rhea" id="RHEA:32727"/>
        <dbReference type="ChEBI" id="CHEBI:15378"/>
        <dbReference type="ChEBI" id="CHEBI:16526"/>
        <dbReference type="ChEBI" id="CHEBI:57287"/>
        <dbReference type="ChEBI" id="CHEBI:57384"/>
        <dbReference type="ChEBI" id="CHEBI:90725"/>
        <dbReference type="ChEBI" id="CHEBI:90736"/>
        <dbReference type="EC" id="2.3.1.199"/>
    </reaction>
</comment>
<evidence type="ECO:0000256" key="10">
    <source>
        <dbReference type="ARBA" id="ARBA00023160"/>
    </source>
</evidence>
<dbReference type="GO" id="GO:0042761">
    <property type="term" value="P:very long-chain fatty acid biosynthetic process"/>
    <property type="evidence" value="ECO:0007669"/>
    <property type="project" value="TreeGrafter"/>
</dbReference>
<dbReference type="GO" id="GO:0030148">
    <property type="term" value="P:sphingolipid biosynthetic process"/>
    <property type="evidence" value="ECO:0007669"/>
    <property type="project" value="TreeGrafter"/>
</dbReference>
<dbReference type="GO" id="GO:0034625">
    <property type="term" value="P:fatty acid elongation, monounsaturated fatty acid"/>
    <property type="evidence" value="ECO:0007669"/>
    <property type="project" value="TreeGrafter"/>
</dbReference>
<dbReference type="InterPro" id="IPR002076">
    <property type="entry name" value="ELO_fam"/>
</dbReference>
<keyword evidence="7 12" id="KW-1133">Transmembrane helix</keyword>
<dbReference type="PANTHER" id="PTHR11157:SF134">
    <property type="entry name" value="ELONGATION OF FATTY ACIDS PROTEIN 1-RELATED"/>
    <property type="match status" value="1"/>
</dbReference>
<feature type="transmembrane region" description="Helical" evidence="12">
    <location>
        <begin position="156"/>
        <end position="178"/>
    </location>
</feature>
<evidence type="ECO:0000256" key="8">
    <source>
        <dbReference type="ARBA" id="ARBA00023098"/>
    </source>
</evidence>
<evidence type="ECO:0000256" key="3">
    <source>
        <dbReference type="ARBA" id="ARBA00022516"/>
    </source>
</evidence>
<dbReference type="GO" id="GO:0009922">
    <property type="term" value="F:fatty acid elongase activity"/>
    <property type="evidence" value="ECO:0007669"/>
    <property type="project" value="UniProtKB-EC"/>
</dbReference>
<feature type="transmembrane region" description="Helical" evidence="12">
    <location>
        <begin position="20"/>
        <end position="40"/>
    </location>
</feature>
<evidence type="ECO:0000256" key="7">
    <source>
        <dbReference type="ARBA" id="ARBA00022989"/>
    </source>
</evidence>
<evidence type="ECO:0000313" key="13">
    <source>
        <dbReference type="EMBL" id="CAE7205384.1"/>
    </source>
</evidence>
<evidence type="ECO:0000256" key="1">
    <source>
        <dbReference type="ARBA" id="ARBA00004141"/>
    </source>
</evidence>
<comment type="subcellular location">
    <subcellularLocation>
        <location evidence="1">Membrane</location>
        <topology evidence="1">Multi-pass membrane protein</topology>
    </subcellularLocation>
</comment>
<comment type="caution">
    <text evidence="13">The sequence shown here is derived from an EMBL/GenBank/DDBJ whole genome shotgun (WGS) entry which is preliminary data.</text>
</comment>
<sequence length="227" mass="26457">MVFFLPRCVPEGGYKLDKTLVVHNFILSLMSLVLCLGCAFEMLQRVRRENTVEWMFCEDTSISTRGPLYFWSWAFYASKYYELVDTLLALLRASRPPHFGLHVYHHALVPVMVWNWLEHRTTLQHIGLLWNTFVHVVMYAYYGLKVLHVPTPWKKWVTRLQIVQFVTSMALLVPVLYYTWDAPLGDVCAGQRSFFVNLAFNLTLLWQFVGVLYTPATGAKKGSRKQE</sequence>
<comment type="catalytic activity">
    <reaction evidence="12">
        <text>an acyl-CoA + malonyl-CoA + H(+) = a 3-oxoacyl-CoA + CO2 + CoA</text>
        <dbReference type="Rhea" id="RHEA:50252"/>
        <dbReference type="ChEBI" id="CHEBI:15378"/>
        <dbReference type="ChEBI" id="CHEBI:16526"/>
        <dbReference type="ChEBI" id="CHEBI:57287"/>
        <dbReference type="ChEBI" id="CHEBI:57384"/>
        <dbReference type="ChEBI" id="CHEBI:58342"/>
        <dbReference type="ChEBI" id="CHEBI:90726"/>
    </reaction>
    <physiologicalReaction direction="left-to-right" evidence="12">
        <dbReference type="Rhea" id="RHEA:50253"/>
    </physiologicalReaction>
</comment>
<keyword evidence="5 12" id="KW-0812">Transmembrane</keyword>
<keyword evidence="6 12" id="KW-0276">Fatty acid metabolism</keyword>
<dbReference type="AlphaFoldDB" id="A0A812JH82"/>
<dbReference type="OrthoDB" id="434092at2759"/>
<keyword evidence="3 12" id="KW-0444">Lipid biosynthesis</keyword>
<name>A0A812JH82_9DINO</name>
<gene>
    <name evidence="13" type="ORF">SNAT2548_LOCUS6469</name>
</gene>
<feature type="transmembrane region" description="Helical" evidence="12">
    <location>
        <begin position="198"/>
        <end position="216"/>
    </location>
</feature>
<dbReference type="Pfam" id="PF01151">
    <property type="entry name" value="ELO"/>
    <property type="match status" value="1"/>
</dbReference>
<keyword evidence="4 12" id="KW-0808">Transferase</keyword>